<keyword evidence="2" id="KW-0413">Isomerase</keyword>
<dbReference type="EMBL" id="LXQA010043901">
    <property type="protein sequence ID" value="MCI00663.1"/>
    <property type="molecule type" value="Genomic_DNA"/>
</dbReference>
<comment type="caution">
    <text evidence="2">The sequence shown here is derived from an EMBL/GenBank/DDBJ whole genome shotgun (WGS) entry which is preliminary data.</text>
</comment>
<organism evidence="2 3">
    <name type="scientific">Trifolium medium</name>
    <dbReference type="NCBI Taxonomy" id="97028"/>
    <lineage>
        <taxon>Eukaryota</taxon>
        <taxon>Viridiplantae</taxon>
        <taxon>Streptophyta</taxon>
        <taxon>Embryophyta</taxon>
        <taxon>Tracheophyta</taxon>
        <taxon>Spermatophyta</taxon>
        <taxon>Magnoliopsida</taxon>
        <taxon>eudicotyledons</taxon>
        <taxon>Gunneridae</taxon>
        <taxon>Pentapetalae</taxon>
        <taxon>rosids</taxon>
        <taxon>fabids</taxon>
        <taxon>Fabales</taxon>
        <taxon>Fabaceae</taxon>
        <taxon>Papilionoideae</taxon>
        <taxon>50 kb inversion clade</taxon>
        <taxon>NPAAA clade</taxon>
        <taxon>Hologalegina</taxon>
        <taxon>IRL clade</taxon>
        <taxon>Trifolieae</taxon>
        <taxon>Trifolium</taxon>
    </lineage>
</organism>
<evidence type="ECO:0000259" key="1">
    <source>
        <dbReference type="Pfam" id="PF13966"/>
    </source>
</evidence>
<keyword evidence="3" id="KW-1185">Reference proteome</keyword>
<dbReference type="Proteomes" id="UP000265520">
    <property type="component" value="Unassembled WGS sequence"/>
</dbReference>
<evidence type="ECO:0000313" key="2">
    <source>
        <dbReference type="EMBL" id="MCI00663.1"/>
    </source>
</evidence>
<dbReference type="PANTHER" id="PTHR36617:SF5">
    <property type="entry name" value="OS05G0421675 PROTEIN"/>
    <property type="match status" value="1"/>
</dbReference>
<protein>
    <submittedName>
        <fullName evidence="2">70 kDa peptidyl-prolyl isomerase</fullName>
    </submittedName>
</protein>
<dbReference type="Pfam" id="PF13966">
    <property type="entry name" value="zf-RVT"/>
    <property type="match status" value="1"/>
</dbReference>
<evidence type="ECO:0000313" key="3">
    <source>
        <dbReference type="Proteomes" id="UP000265520"/>
    </source>
</evidence>
<name>A0A392NLI1_9FABA</name>
<dbReference type="AlphaFoldDB" id="A0A392NLI1"/>
<proteinExistence type="predicted"/>
<dbReference type="PANTHER" id="PTHR36617">
    <property type="entry name" value="PROTEIN, PUTATIVE-RELATED"/>
    <property type="match status" value="1"/>
</dbReference>
<dbReference type="GO" id="GO:0016853">
    <property type="term" value="F:isomerase activity"/>
    <property type="evidence" value="ECO:0007669"/>
    <property type="project" value="UniProtKB-KW"/>
</dbReference>
<feature type="domain" description="Reverse transcriptase zinc-binding" evidence="1">
    <location>
        <begin position="59"/>
        <end position="147"/>
    </location>
</feature>
<reference evidence="2 3" key="1">
    <citation type="journal article" date="2018" name="Front. Plant Sci.">
        <title>Red Clover (Trifolium pratense) and Zigzag Clover (T. medium) - A Picture of Genomic Similarities and Differences.</title>
        <authorList>
            <person name="Dluhosova J."/>
            <person name="Istvanek J."/>
            <person name="Nedelnik J."/>
            <person name="Repkova J."/>
        </authorList>
    </citation>
    <scope>NUCLEOTIDE SEQUENCE [LARGE SCALE GENOMIC DNA]</scope>
    <source>
        <strain evidence="3">cv. 10/8</strain>
        <tissue evidence="2">Leaf</tissue>
    </source>
</reference>
<accession>A0A392NLI1</accession>
<sequence length="234" mass="26967">MAEMFSLWWRADGEAWVWRRQLKAWEEMLGECQTLLFNLSLQAQSSDRWKWQSDPDKGYTIRGAYQLLTSQVSTTIDETEDLIWHTQVPLKVSIFTWRLLRDSLPTKANLVTRGILSQEAHFCTSGCGAVESAQHLFISCGTFGSLWALVRSWIDFSSVDPIFFVIISFSLLTQNAPFFYATHMAYLCVGVVDRKKSQIVQRLSKHRASNDGQDQAFFFKVVEDVECYFSFKLS</sequence>
<dbReference type="InterPro" id="IPR026960">
    <property type="entry name" value="RVT-Znf"/>
</dbReference>